<sequence length="158" mass="17738">MAEQQEGKKRAWEAAERCSQMASSKRGRSQAVELDGRAAWIPHGWTPTVTIRAAASTAQQKALSAEDQRRSVPTQPVAPNSAAWAADPDTLFERCDEIQAQQKHHAAPDLLMHPPPPRRQRSFRHTLPHVGWLKDGWHPLRLGRLTDGSIRPYDPSSW</sequence>
<comment type="caution">
    <text evidence="2">The sequence shown here is derived from an EMBL/GenBank/DDBJ whole genome shotgun (WGS) entry which is preliminary data.</text>
</comment>
<dbReference type="Proteomes" id="UP000019462">
    <property type="component" value="Unassembled WGS sequence"/>
</dbReference>
<dbReference type="OrthoDB" id="10410970at2759"/>
<keyword evidence="3" id="KW-1185">Reference proteome</keyword>
<feature type="compositionally biased region" description="Basic and acidic residues" evidence="1">
    <location>
        <begin position="1"/>
        <end position="16"/>
    </location>
</feature>
<dbReference type="HOGENOM" id="CLU_1670127_0_0_1"/>
<accession>W3VGH0</accession>
<gene>
    <name evidence="2" type="ORF">PaG_04565</name>
</gene>
<dbReference type="EMBL" id="AWNI01000022">
    <property type="protein sequence ID" value="ETS60669.1"/>
    <property type="molecule type" value="Genomic_DNA"/>
</dbReference>
<name>W3VGH0_MOEAP</name>
<dbReference type="AlphaFoldDB" id="W3VGH0"/>
<evidence type="ECO:0000256" key="1">
    <source>
        <dbReference type="SAM" id="MobiDB-lite"/>
    </source>
</evidence>
<reference evidence="2 3" key="1">
    <citation type="journal article" date="2014" name="Genome Announc.">
        <title>Genome sequence of the basidiomycetous fungus Pseudozyma aphidis DSM70725, an efficient producer of biosurfactant mannosylerythritol lipids.</title>
        <authorList>
            <person name="Lorenz S."/>
            <person name="Guenther M."/>
            <person name="Grumaz C."/>
            <person name="Rupp S."/>
            <person name="Zibek S."/>
            <person name="Sohn K."/>
        </authorList>
    </citation>
    <scope>NUCLEOTIDE SEQUENCE [LARGE SCALE GENOMIC DNA]</scope>
    <source>
        <strain evidence="3">ATCC 32657 / CBS 517.83 / DSM 70725 / JCM 10318 / NBRC 10182 / NRRL Y-7954 / St-0401</strain>
    </source>
</reference>
<feature type="region of interest" description="Disordered" evidence="1">
    <location>
        <begin position="60"/>
        <end position="82"/>
    </location>
</feature>
<feature type="region of interest" description="Disordered" evidence="1">
    <location>
        <begin position="102"/>
        <end position="123"/>
    </location>
</feature>
<evidence type="ECO:0000313" key="2">
    <source>
        <dbReference type="EMBL" id="ETS60669.1"/>
    </source>
</evidence>
<protein>
    <submittedName>
        <fullName evidence="2">Uncharacterized protein</fullName>
    </submittedName>
</protein>
<feature type="region of interest" description="Disordered" evidence="1">
    <location>
        <begin position="1"/>
        <end position="31"/>
    </location>
</feature>
<organism evidence="2 3">
    <name type="scientific">Moesziomyces aphidis</name>
    <name type="common">Pseudozyma aphidis</name>
    <dbReference type="NCBI Taxonomy" id="84754"/>
    <lineage>
        <taxon>Eukaryota</taxon>
        <taxon>Fungi</taxon>
        <taxon>Dikarya</taxon>
        <taxon>Basidiomycota</taxon>
        <taxon>Ustilaginomycotina</taxon>
        <taxon>Ustilaginomycetes</taxon>
        <taxon>Ustilaginales</taxon>
        <taxon>Ustilaginaceae</taxon>
        <taxon>Moesziomyces</taxon>
    </lineage>
</organism>
<proteinExistence type="predicted"/>
<evidence type="ECO:0000313" key="3">
    <source>
        <dbReference type="Proteomes" id="UP000019462"/>
    </source>
</evidence>